<keyword evidence="3" id="KW-1185">Reference proteome</keyword>
<protein>
    <submittedName>
        <fullName evidence="2">Uncharacterized protein</fullName>
    </submittedName>
</protein>
<dbReference type="RefSeq" id="WP_213515884.1">
    <property type="nucleotide sequence ID" value="NZ_BOSE01000004.1"/>
</dbReference>
<proteinExistence type="predicted"/>
<accession>A0A919YRU0</accession>
<dbReference type="EMBL" id="BOSE01000004">
    <property type="protein sequence ID" value="GIP17044.1"/>
    <property type="molecule type" value="Genomic_DNA"/>
</dbReference>
<evidence type="ECO:0000313" key="3">
    <source>
        <dbReference type="Proteomes" id="UP000683139"/>
    </source>
</evidence>
<comment type="caution">
    <text evidence="2">The sequence shown here is derived from an EMBL/GenBank/DDBJ whole genome shotgun (WGS) entry which is preliminary data.</text>
</comment>
<organism evidence="2 3">
    <name type="scientific">Paenibacillus montaniterrae</name>
    <dbReference type="NCBI Taxonomy" id="429341"/>
    <lineage>
        <taxon>Bacteria</taxon>
        <taxon>Bacillati</taxon>
        <taxon>Bacillota</taxon>
        <taxon>Bacilli</taxon>
        <taxon>Bacillales</taxon>
        <taxon>Paenibacillaceae</taxon>
        <taxon>Paenibacillus</taxon>
    </lineage>
</organism>
<sequence length="170" mass="19501">METQTICPWCESNIIWDEEIGPEKYCPHCDNEISGYRTLEFEAGFSNEDEEQHEHDEHVAADDSEWDDDDQGILRSTREIAANSQIQSMLNEQFEMPECANCREYMLEAGEQIIGKDGEFTPVTAPNSGQPIVSSPMKVIWYVCPSCYRTDSYLSLQDRKQMLDALSDEQ</sequence>
<dbReference type="AlphaFoldDB" id="A0A919YRU0"/>
<gene>
    <name evidence="2" type="ORF">J40TS1_26860</name>
</gene>
<evidence type="ECO:0000313" key="2">
    <source>
        <dbReference type="EMBL" id="GIP17044.1"/>
    </source>
</evidence>
<feature type="compositionally biased region" description="Basic and acidic residues" evidence="1">
    <location>
        <begin position="52"/>
        <end position="61"/>
    </location>
</feature>
<evidence type="ECO:0000256" key="1">
    <source>
        <dbReference type="SAM" id="MobiDB-lite"/>
    </source>
</evidence>
<reference evidence="2" key="1">
    <citation type="submission" date="2021-03" db="EMBL/GenBank/DDBJ databases">
        <title>Antimicrobial resistance genes in bacteria isolated from Japanese honey, and their potential for conferring macrolide and lincosamide resistance in the American foulbrood pathogen Paenibacillus larvae.</title>
        <authorList>
            <person name="Okamoto M."/>
            <person name="Kumagai M."/>
            <person name="Kanamori H."/>
            <person name="Takamatsu D."/>
        </authorList>
    </citation>
    <scope>NUCLEOTIDE SEQUENCE</scope>
    <source>
        <strain evidence="2">J40TS1</strain>
    </source>
</reference>
<name>A0A919YRU0_9BACL</name>
<feature type="region of interest" description="Disordered" evidence="1">
    <location>
        <begin position="47"/>
        <end position="68"/>
    </location>
</feature>
<dbReference type="Proteomes" id="UP000683139">
    <property type="component" value="Unassembled WGS sequence"/>
</dbReference>